<gene>
    <name evidence="2" type="ORF">Voc01_104550</name>
</gene>
<proteinExistence type="predicted"/>
<dbReference type="EMBL" id="BOPH01000167">
    <property type="protein sequence ID" value="GIJ75538.1"/>
    <property type="molecule type" value="Genomic_DNA"/>
</dbReference>
<evidence type="ECO:0000256" key="1">
    <source>
        <dbReference type="SAM" id="MobiDB-lite"/>
    </source>
</evidence>
<dbReference type="AlphaFoldDB" id="A0A8J4EIA0"/>
<reference evidence="2" key="1">
    <citation type="submission" date="2021-01" db="EMBL/GenBank/DDBJ databases">
        <title>Whole genome shotgun sequence of Virgisporangium ochraceum NBRC 16418.</title>
        <authorList>
            <person name="Komaki H."/>
            <person name="Tamura T."/>
        </authorList>
    </citation>
    <scope>NUCLEOTIDE SEQUENCE</scope>
    <source>
        <strain evidence="2">NBRC 16418</strain>
    </source>
</reference>
<evidence type="ECO:0000313" key="2">
    <source>
        <dbReference type="EMBL" id="GIJ75538.1"/>
    </source>
</evidence>
<evidence type="ECO:0008006" key="4">
    <source>
        <dbReference type="Google" id="ProtNLM"/>
    </source>
</evidence>
<keyword evidence="3" id="KW-1185">Reference proteome</keyword>
<sequence length="1192" mass="129652">MSTGVAARGPLGGSENEQGGDFRADYAAHLAAHGLRGLDVEISGDERTRGRPYVIRAEVDEDVDDLEVVFDGGRRVLLQVKKSLDLTTSVGKPFRKVIDQWVQQVASDPAGDTPLVAVAASGSPEIQHLADALDRRRDRHASLPSPSEEKALTKLESILAPAVREAVLDRASITIFPWHARHGVLSAAIAMLDGNVVAPGQGRAAVAELAKAHRKSASLRSGLDFDQWVDLLADRFTLVTDRASSAAARKIVEDAAMDRHCERLGSPGTIDLLSVGADLPPIDADVRSWVGAIDGGDKEVELDDFFRRYGRILMIGAPGSGKSTALRAIVQCEARRGWCLPILIDLRRLLEPVGLGREHLRILELRGNPLDELAVMAVEAAEPEDRPVLTEVIRRSARQGSLLLCLDSLDETRKHRREVVSWVRRLVTALHVDCDVLLATRSSAYASAATLGWTGARLLSPQRPQAIAEPIVYAIARRDGRDSIWADARLKLVDHHLMQTPYLGETPLLVTALALELCASERSASTFSQAELMDSVARRITRDWERRSGRGGTSMPALPDRQIEAALGDALSIVGWECVTSNGSVRESHLLAVLAKRFHTDQGLPPGTARILAESCLDFWDEAGVLVRDDDGGLNARARNVVEASAARYLADAAPDARASLLGQAIADPAMTHVLSMAVALNTEVLTVAVGIASAEDSLDTLLALAAGVQSRPDAPQDAISKLIASLNSTATRGADRALEAVEAICQMPALSAARRHIRELVRQVISPHQLPVWEAMLAHRWDEPNALALCLGVAMSPPEDDSEPPHITDDGIFDLGGRSAHDGPLEAAMLGAAMRLPVGQPDAAQQIQDVAYKCCDHRIRTQIDGLLAAKGYQLVDRSREVTLGGIENLIARGRLEKKWLLERLSELGPQRPLKAVERRRLNNLGRVVDGLAYMKLEAGAIGNAIRRDPADLTRMINFVADCGGLDRSTVASEATARLQESEDDVALLCELPRCKMTHWHAIDIPETMTWLGTLFKKSYLLARQGQLALAQVPKDLRPQALNLARTAAENQAAPTRNRFLTARLSCYFDRDAMIIRWREAEDSVLRSSVMSILRGHPERQSILLEGIRDADSLVRAEAVGALADADLAHKQVSEALHYALANKAPCTCRYCGIGGQIDDDRNCSRCEFSLPDPRRLIRQRLTNALKIGVLE</sequence>
<protein>
    <recommendedName>
        <fullName evidence="4">NACHT domain-containing protein</fullName>
    </recommendedName>
</protein>
<organism evidence="2 3">
    <name type="scientific">Virgisporangium ochraceum</name>
    <dbReference type="NCBI Taxonomy" id="65505"/>
    <lineage>
        <taxon>Bacteria</taxon>
        <taxon>Bacillati</taxon>
        <taxon>Actinomycetota</taxon>
        <taxon>Actinomycetes</taxon>
        <taxon>Micromonosporales</taxon>
        <taxon>Micromonosporaceae</taxon>
        <taxon>Virgisporangium</taxon>
    </lineage>
</organism>
<dbReference type="Gene3D" id="3.40.50.300">
    <property type="entry name" value="P-loop containing nucleotide triphosphate hydrolases"/>
    <property type="match status" value="1"/>
</dbReference>
<feature type="region of interest" description="Disordered" evidence="1">
    <location>
        <begin position="1"/>
        <end position="20"/>
    </location>
</feature>
<evidence type="ECO:0000313" key="3">
    <source>
        <dbReference type="Proteomes" id="UP000635606"/>
    </source>
</evidence>
<dbReference type="SUPFAM" id="SSF52540">
    <property type="entry name" value="P-loop containing nucleoside triphosphate hydrolases"/>
    <property type="match status" value="1"/>
</dbReference>
<dbReference type="Proteomes" id="UP000635606">
    <property type="component" value="Unassembled WGS sequence"/>
</dbReference>
<comment type="caution">
    <text evidence="2">The sequence shown here is derived from an EMBL/GenBank/DDBJ whole genome shotgun (WGS) entry which is preliminary data.</text>
</comment>
<dbReference type="InterPro" id="IPR027417">
    <property type="entry name" value="P-loop_NTPase"/>
</dbReference>
<dbReference type="RefSeq" id="WP_203935300.1">
    <property type="nucleotide sequence ID" value="NZ_BOPH01000167.1"/>
</dbReference>
<name>A0A8J4EIA0_9ACTN</name>
<accession>A0A8J4EIA0</accession>